<reference evidence="2 3" key="1">
    <citation type="journal article" date="2016" name="Mol. Biol. Evol.">
        <title>Comparative Genomics of Early-Diverging Mushroom-Forming Fungi Provides Insights into the Origins of Lignocellulose Decay Capabilities.</title>
        <authorList>
            <person name="Nagy L.G."/>
            <person name="Riley R."/>
            <person name="Tritt A."/>
            <person name="Adam C."/>
            <person name="Daum C."/>
            <person name="Floudas D."/>
            <person name="Sun H."/>
            <person name="Yadav J.S."/>
            <person name="Pangilinan J."/>
            <person name="Larsson K.H."/>
            <person name="Matsuura K."/>
            <person name="Barry K."/>
            <person name="Labutti K."/>
            <person name="Kuo R."/>
            <person name="Ohm R.A."/>
            <person name="Bhattacharya S.S."/>
            <person name="Shirouzu T."/>
            <person name="Yoshinaga Y."/>
            <person name="Martin F.M."/>
            <person name="Grigoriev I.V."/>
            <person name="Hibbett D.S."/>
        </authorList>
    </citation>
    <scope>NUCLEOTIDE SEQUENCE [LARGE SCALE GENOMIC DNA]</scope>
    <source>
        <strain evidence="2 3">L-15889</strain>
    </source>
</reference>
<evidence type="ECO:0000313" key="2">
    <source>
        <dbReference type="EMBL" id="KZT72571.1"/>
    </source>
</evidence>
<feature type="region of interest" description="Disordered" evidence="1">
    <location>
        <begin position="41"/>
        <end position="64"/>
    </location>
</feature>
<dbReference type="EMBL" id="KV429040">
    <property type="protein sequence ID" value="KZT72571.1"/>
    <property type="molecule type" value="Genomic_DNA"/>
</dbReference>
<accession>A0A165SW00</accession>
<proteinExistence type="predicted"/>
<dbReference type="Proteomes" id="UP000076727">
    <property type="component" value="Unassembled WGS sequence"/>
</dbReference>
<evidence type="ECO:0000256" key="1">
    <source>
        <dbReference type="SAM" id="MobiDB-lite"/>
    </source>
</evidence>
<gene>
    <name evidence="2" type="ORF">DAEQUDRAFT_591016</name>
</gene>
<keyword evidence="3" id="KW-1185">Reference proteome</keyword>
<dbReference type="AlphaFoldDB" id="A0A165SW00"/>
<protein>
    <submittedName>
        <fullName evidence="2">Uncharacterized protein</fullName>
    </submittedName>
</protein>
<name>A0A165SW00_9APHY</name>
<feature type="compositionally biased region" description="Basic and acidic residues" evidence="1">
    <location>
        <begin position="52"/>
        <end position="62"/>
    </location>
</feature>
<sequence length="103" mass="11364">MGVRCEALTSWDILTRAASIKPKLLLRSCLSVLEVARAMCERESSGDVDGVDGGRDESHETDCASGSSVTVMRIVAIVIRHEILQRVQKRFRNTAVWSWTGTS</sequence>
<evidence type="ECO:0000313" key="3">
    <source>
        <dbReference type="Proteomes" id="UP000076727"/>
    </source>
</evidence>
<organism evidence="2 3">
    <name type="scientific">Daedalea quercina L-15889</name>
    <dbReference type="NCBI Taxonomy" id="1314783"/>
    <lineage>
        <taxon>Eukaryota</taxon>
        <taxon>Fungi</taxon>
        <taxon>Dikarya</taxon>
        <taxon>Basidiomycota</taxon>
        <taxon>Agaricomycotina</taxon>
        <taxon>Agaricomycetes</taxon>
        <taxon>Polyporales</taxon>
        <taxon>Fomitopsis</taxon>
    </lineage>
</organism>